<gene>
    <name evidence="1" type="ORF">O6H91_22G031600</name>
</gene>
<reference evidence="2" key="1">
    <citation type="journal article" date="2024" name="Proc. Natl. Acad. Sci. U.S.A.">
        <title>Extraordinary preservation of gene collinearity over three hundred million years revealed in homosporous lycophytes.</title>
        <authorList>
            <person name="Li C."/>
            <person name="Wickell D."/>
            <person name="Kuo L.Y."/>
            <person name="Chen X."/>
            <person name="Nie B."/>
            <person name="Liao X."/>
            <person name="Peng D."/>
            <person name="Ji J."/>
            <person name="Jenkins J."/>
            <person name="Williams M."/>
            <person name="Shu S."/>
            <person name="Plott C."/>
            <person name="Barry K."/>
            <person name="Rajasekar S."/>
            <person name="Grimwood J."/>
            <person name="Han X."/>
            <person name="Sun S."/>
            <person name="Hou Z."/>
            <person name="He W."/>
            <person name="Dai G."/>
            <person name="Sun C."/>
            <person name="Schmutz J."/>
            <person name="Leebens-Mack J.H."/>
            <person name="Li F.W."/>
            <person name="Wang L."/>
        </authorList>
    </citation>
    <scope>NUCLEOTIDE SEQUENCE [LARGE SCALE GENOMIC DNA]</scope>
    <source>
        <strain evidence="2">cv. PW_Plant_1</strain>
    </source>
</reference>
<name>A0ACC2AE74_DIPCM</name>
<comment type="caution">
    <text evidence="1">The sequence shown here is derived from an EMBL/GenBank/DDBJ whole genome shotgun (WGS) entry which is preliminary data.</text>
</comment>
<keyword evidence="2" id="KW-1185">Reference proteome</keyword>
<protein>
    <submittedName>
        <fullName evidence="1">Uncharacterized protein</fullName>
    </submittedName>
</protein>
<dbReference type="EMBL" id="CM055113">
    <property type="protein sequence ID" value="KAJ7515854.1"/>
    <property type="molecule type" value="Genomic_DNA"/>
</dbReference>
<sequence length="271" mass="29638">MTFIRCHTAAQAIAFWESENYDRSAEQSELSGELSGRKASRKRPAKGSKKGCMRGKGGPENGKCRYRGVRQRTWGKWVAEIREPNRGNKGSRLWLGTYDTAEEAASAYDEAAKVLFGSSALLNCPGGSGSEQNKRASNTSSFASAPIVLQSSVVVPSESDTHSTGYSVNNARLQNLLIPQPDAAKGNMSDHATASSSQLIQSEMQASESLLSTESATIDRELMWSPDHENWCFSRDDHSEYVSLDLWSTLDQPPSLILDCPARETHEATTI</sequence>
<evidence type="ECO:0000313" key="1">
    <source>
        <dbReference type="EMBL" id="KAJ7515854.1"/>
    </source>
</evidence>
<accession>A0ACC2AE74</accession>
<dbReference type="Proteomes" id="UP001162992">
    <property type="component" value="Chromosome 22"/>
</dbReference>
<organism evidence="1 2">
    <name type="scientific">Diphasiastrum complanatum</name>
    <name type="common">Issler's clubmoss</name>
    <name type="synonym">Lycopodium complanatum</name>
    <dbReference type="NCBI Taxonomy" id="34168"/>
    <lineage>
        <taxon>Eukaryota</taxon>
        <taxon>Viridiplantae</taxon>
        <taxon>Streptophyta</taxon>
        <taxon>Embryophyta</taxon>
        <taxon>Tracheophyta</taxon>
        <taxon>Lycopodiopsida</taxon>
        <taxon>Lycopodiales</taxon>
        <taxon>Lycopodiaceae</taxon>
        <taxon>Lycopodioideae</taxon>
        <taxon>Diphasiastrum</taxon>
    </lineage>
</organism>
<proteinExistence type="predicted"/>
<evidence type="ECO:0000313" key="2">
    <source>
        <dbReference type="Proteomes" id="UP001162992"/>
    </source>
</evidence>